<dbReference type="Proteomes" id="UP000076761">
    <property type="component" value="Unassembled WGS sequence"/>
</dbReference>
<organism evidence="4 5">
    <name type="scientific">Neolentinus lepideus HHB14362 ss-1</name>
    <dbReference type="NCBI Taxonomy" id="1314782"/>
    <lineage>
        <taxon>Eukaryota</taxon>
        <taxon>Fungi</taxon>
        <taxon>Dikarya</taxon>
        <taxon>Basidiomycota</taxon>
        <taxon>Agaricomycotina</taxon>
        <taxon>Agaricomycetes</taxon>
        <taxon>Gloeophyllales</taxon>
        <taxon>Gloeophyllaceae</taxon>
        <taxon>Neolentinus</taxon>
    </lineage>
</organism>
<feature type="region of interest" description="Disordered" evidence="1">
    <location>
        <begin position="295"/>
        <end position="317"/>
    </location>
</feature>
<feature type="transmembrane region" description="Helical" evidence="2">
    <location>
        <begin position="76"/>
        <end position="98"/>
    </location>
</feature>
<evidence type="ECO:0000256" key="2">
    <source>
        <dbReference type="SAM" id="Phobius"/>
    </source>
</evidence>
<keyword evidence="2" id="KW-0472">Membrane</keyword>
<accession>A0A165PMV9</accession>
<feature type="domain" description="DUF6533" evidence="3">
    <location>
        <begin position="42"/>
        <end position="87"/>
    </location>
</feature>
<dbReference type="InterPro" id="IPR045340">
    <property type="entry name" value="DUF6533"/>
</dbReference>
<feature type="transmembrane region" description="Helical" evidence="2">
    <location>
        <begin position="180"/>
        <end position="204"/>
    </location>
</feature>
<dbReference type="InParanoid" id="A0A165PMV9"/>
<feature type="transmembrane region" description="Helical" evidence="2">
    <location>
        <begin position="104"/>
        <end position="126"/>
    </location>
</feature>
<dbReference type="EMBL" id="KV425609">
    <property type="protein sequence ID" value="KZT21266.1"/>
    <property type="molecule type" value="Genomic_DNA"/>
</dbReference>
<keyword evidence="2" id="KW-1133">Transmembrane helix</keyword>
<evidence type="ECO:0000256" key="1">
    <source>
        <dbReference type="SAM" id="MobiDB-lite"/>
    </source>
</evidence>
<feature type="transmembrane region" description="Helical" evidence="2">
    <location>
        <begin position="256"/>
        <end position="274"/>
    </location>
</feature>
<feature type="transmembrane region" description="Helical" evidence="2">
    <location>
        <begin position="138"/>
        <end position="160"/>
    </location>
</feature>
<evidence type="ECO:0000259" key="3">
    <source>
        <dbReference type="Pfam" id="PF20151"/>
    </source>
</evidence>
<evidence type="ECO:0000313" key="5">
    <source>
        <dbReference type="Proteomes" id="UP000076761"/>
    </source>
</evidence>
<feature type="transmembrane region" description="Helical" evidence="2">
    <location>
        <begin position="225"/>
        <end position="244"/>
    </location>
</feature>
<dbReference type="AlphaFoldDB" id="A0A165PMV9"/>
<sequence length="361" mass="39283">MPASSQLPISSTAEIPLPPGMSLQQYEVFQGQRVTIAITVSVAFAIVVWDFFLLLPDEIKLYETSNKQLWKTPASWFFIVLRYSGILATFPALFFSAVQSSHCQVAVIASQVGAVLVVASSGIIFAYRLIAMWSGYKLVYVIVIFFYVLMLGCWIAVATQYSASTGPATPFGSNCQIHPIISWAPISYGSSVAFDAVILCLTLVKLNGEKTVRSKVGKLIYQDSLLYFSLTTVTNVTILAIQALGSAHDMLKPTAVPFSTVMVTCMGTRVFLNLKLFHQRQLRAMAGLPLTSLSTGNSAGERRQEDPLSSASSNTRTLVPVSPAPLISSDIKCAPSSSLQHLEVVYVSRQKEANRDDFGTV</sequence>
<dbReference type="OrthoDB" id="3235847at2759"/>
<gene>
    <name evidence="4" type="ORF">NEOLEDRAFT_767695</name>
</gene>
<evidence type="ECO:0000313" key="4">
    <source>
        <dbReference type="EMBL" id="KZT21266.1"/>
    </source>
</evidence>
<dbReference type="Pfam" id="PF20151">
    <property type="entry name" value="DUF6533"/>
    <property type="match status" value="1"/>
</dbReference>
<proteinExistence type="predicted"/>
<keyword evidence="2" id="KW-0812">Transmembrane</keyword>
<feature type="transmembrane region" description="Helical" evidence="2">
    <location>
        <begin position="34"/>
        <end position="55"/>
    </location>
</feature>
<protein>
    <recommendedName>
        <fullName evidence="3">DUF6533 domain-containing protein</fullName>
    </recommendedName>
</protein>
<reference evidence="4 5" key="1">
    <citation type="journal article" date="2016" name="Mol. Biol. Evol.">
        <title>Comparative Genomics of Early-Diverging Mushroom-Forming Fungi Provides Insights into the Origins of Lignocellulose Decay Capabilities.</title>
        <authorList>
            <person name="Nagy L.G."/>
            <person name="Riley R."/>
            <person name="Tritt A."/>
            <person name="Adam C."/>
            <person name="Daum C."/>
            <person name="Floudas D."/>
            <person name="Sun H."/>
            <person name="Yadav J.S."/>
            <person name="Pangilinan J."/>
            <person name="Larsson K.H."/>
            <person name="Matsuura K."/>
            <person name="Barry K."/>
            <person name="Labutti K."/>
            <person name="Kuo R."/>
            <person name="Ohm R.A."/>
            <person name="Bhattacharya S.S."/>
            <person name="Shirouzu T."/>
            <person name="Yoshinaga Y."/>
            <person name="Martin F.M."/>
            <person name="Grigoriev I.V."/>
            <person name="Hibbett D.S."/>
        </authorList>
    </citation>
    <scope>NUCLEOTIDE SEQUENCE [LARGE SCALE GENOMIC DNA]</scope>
    <source>
        <strain evidence="4 5">HHB14362 ss-1</strain>
    </source>
</reference>
<name>A0A165PMV9_9AGAM</name>
<feature type="compositionally biased region" description="Polar residues" evidence="1">
    <location>
        <begin position="307"/>
        <end position="317"/>
    </location>
</feature>
<keyword evidence="5" id="KW-1185">Reference proteome</keyword>